<feature type="transmembrane region" description="Helical" evidence="1">
    <location>
        <begin position="99"/>
        <end position="119"/>
    </location>
</feature>
<organism evidence="2 3">
    <name type="scientific">Diplodia seriata</name>
    <dbReference type="NCBI Taxonomy" id="420778"/>
    <lineage>
        <taxon>Eukaryota</taxon>
        <taxon>Fungi</taxon>
        <taxon>Dikarya</taxon>
        <taxon>Ascomycota</taxon>
        <taxon>Pezizomycotina</taxon>
        <taxon>Dothideomycetes</taxon>
        <taxon>Dothideomycetes incertae sedis</taxon>
        <taxon>Botryosphaeriales</taxon>
        <taxon>Botryosphaeriaceae</taxon>
        <taxon>Diplodia</taxon>
    </lineage>
</organism>
<comment type="caution">
    <text evidence="2">The sequence shown here is derived from an EMBL/GenBank/DDBJ whole genome shotgun (WGS) entry which is preliminary data.</text>
</comment>
<feature type="transmembrane region" description="Helical" evidence="1">
    <location>
        <begin position="38"/>
        <end position="54"/>
    </location>
</feature>
<evidence type="ECO:0000256" key="1">
    <source>
        <dbReference type="SAM" id="Phobius"/>
    </source>
</evidence>
<dbReference type="Proteomes" id="UP001430584">
    <property type="component" value="Unassembled WGS sequence"/>
</dbReference>
<feature type="transmembrane region" description="Helical" evidence="1">
    <location>
        <begin position="139"/>
        <end position="164"/>
    </location>
</feature>
<keyword evidence="1" id="KW-0812">Transmembrane</keyword>
<keyword evidence="1" id="KW-1133">Transmembrane helix</keyword>
<sequence>MADRDSEHSHPLIFVSTISFLPDALGNAYQESRLSYRVLLRALGVISAVLLIIFDDYRGSSKSLVHGTHCFVLVGLSKLFCSQAIAAEKEFGATRANERYWIAIRNTSIPISLIITLIWGATRKDWATGLWDVSAVNPFLLGFNMITSTAAIFTGGSLVVFSFAGDSSDQQDRFQPAPLLCSLAVGLISSLVPYPAVVTPLQLTAFITAIVCLAWPDISSEVSSLKNQDDAELKSLEQGWRTNLTALTFNRVVAAARYFALLCLGMLCLSSAWQSTTRTTPPSPETVSGLDCAYQPPSEMDFVVSMYKEPLSVVSSTIAALRDIPSVGALSPRAHIYVKDQDADVEAIRNATGAHAVTVLPNVGREGHTYLHHTLARWDRLARHTLFIQAEPHDFANALRRVREYYVPSATGMLSLGNPGISCDCDSSSTSTCGDPHWRDTSNTIASVYDRVHNNNNATCTRALLSYRGQFVASAARLRSVPRALYRELAATLASPRSWALREEFQFDVRENTPQAPQFGYTVERLWSVLLSSISKQDFHGTLTPPTGRKMQCGQVFFV</sequence>
<keyword evidence="1" id="KW-0472">Membrane</keyword>
<dbReference type="EMBL" id="JAJVCZ030000005">
    <property type="protein sequence ID" value="KAL0259732.1"/>
    <property type="molecule type" value="Genomic_DNA"/>
</dbReference>
<evidence type="ECO:0000313" key="3">
    <source>
        <dbReference type="Proteomes" id="UP001430584"/>
    </source>
</evidence>
<gene>
    <name evidence="2" type="ORF">SLS55_005472</name>
</gene>
<evidence type="ECO:0000313" key="2">
    <source>
        <dbReference type="EMBL" id="KAL0259732.1"/>
    </source>
</evidence>
<feature type="transmembrane region" description="Helical" evidence="1">
    <location>
        <begin position="176"/>
        <end position="194"/>
    </location>
</feature>
<dbReference type="GeneID" id="92009557"/>
<accession>A0ABR3CGH7</accession>
<keyword evidence="3" id="KW-1185">Reference proteome</keyword>
<dbReference type="RefSeq" id="XP_066632761.1">
    <property type="nucleotide sequence ID" value="XM_066776919.1"/>
</dbReference>
<name>A0ABR3CGH7_9PEZI</name>
<protein>
    <submittedName>
        <fullName evidence="2">Uncharacterized protein</fullName>
    </submittedName>
</protein>
<dbReference type="PANTHER" id="PTHR37490">
    <property type="entry name" value="EXPRESSED PROTEIN"/>
    <property type="match status" value="1"/>
</dbReference>
<dbReference type="PANTHER" id="PTHR37490:SF1">
    <property type="entry name" value="GLYCOSYLTRANSFERASE 2-LIKE DOMAIN-CONTAINING PROTEIN"/>
    <property type="match status" value="1"/>
</dbReference>
<proteinExistence type="predicted"/>
<feature type="transmembrane region" description="Helical" evidence="1">
    <location>
        <begin position="66"/>
        <end position="87"/>
    </location>
</feature>
<reference evidence="2 3" key="1">
    <citation type="submission" date="2024-02" db="EMBL/GenBank/DDBJ databases">
        <title>De novo assembly and annotation of 12 fungi associated with fruit tree decline syndrome in Ontario, Canada.</title>
        <authorList>
            <person name="Sulman M."/>
            <person name="Ellouze W."/>
            <person name="Ilyukhin E."/>
        </authorList>
    </citation>
    <scope>NUCLEOTIDE SEQUENCE [LARGE SCALE GENOMIC DNA]</scope>
    <source>
        <strain evidence="2 3">FDS-637</strain>
    </source>
</reference>